<dbReference type="AlphaFoldDB" id="W2ST20"/>
<evidence type="ECO:0000313" key="2">
    <source>
        <dbReference type="Proteomes" id="UP000053676"/>
    </source>
</evidence>
<name>W2ST20_NECAM</name>
<accession>W2ST20</accession>
<proteinExistence type="predicted"/>
<dbReference type="KEGG" id="nai:NECAME_18727"/>
<sequence>MMDYQLVFIAVAYVTAHPSFRRRVGRGTSPTTNSTHSIPSVDVQFVDFPVFGGEFYR</sequence>
<dbReference type="EMBL" id="KI663446">
    <property type="protein sequence ID" value="ETN72668.1"/>
    <property type="molecule type" value="Genomic_DNA"/>
</dbReference>
<dbReference type="Proteomes" id="UP000053676">
    <property type="component" value="Unassembled WGS sequence"/>
</dbReference>
<reference evidence="2" key="1">
    <citation type="journal article" date="2014" name="Nat. Genet.">
        <title>Genome of the human hookworm Necator americanus.</title>
        <authorList>
            <person name="Tang Y.T."/>
            <person name="Gao X."/>
            <person name="Rosa B.A."/>
            <person name="Abubucker S."/>
            <person name="Hallsworth-Pepin K."/>
            <person name="Martin J."/>
            <person name="Tyagi R."/>
            <person name="Heizer E."/>
            <person name="Zhang X."/>
            <person name="Bhonagiri-Palsikar V."/>
            <person name="Minx P."/>
            <person name="Warren W.C."/>
            <person name="Wang Q."/>
            <person name="Zhan B."/>
            <person name="Hotez P.J."/>
            <person name="Sternberg P.W."/>
            <person name="Dougall A."/>
            <person name="Gaze S.T."/>
            <person name="Mulvenna J."/>
            <person name="Sotillo J."/>
            <person name="Ranganathan S."/>
            <person name="Rabelo E.M."/>
            <person name="Wilson R.K."/>
            <person name="Felgner P.L."/>
            <person name="Bethony J."/>
            <person name="Hawdon J.M."/>
            <person name="Gasser R.B."/>
            <person name="Loukas A."/>
            <person name="Mitreva M."/>
        </authorList>
    </citation>
    <scope>NUCLEOTIDE SEQUENCE [LARGE SCALE GENOMIC DNA]</scope>
</reference>
<gene>
    <name evidence="1" type="ORF">NECAME_18727</name>
</gene>
<keyword evidence="2" id="KW-1185">Reference proteome</keyword>
<protein>
    <submittedName>
        <fullName evidence="1">Uncharacterized protein</fullName>
    </submittedName>
</protein>
<organism evidence="1 2">
    <name type="scientific">Necator americanus</name>
    <name type="common">Human hookworm</name>
    <dbReference type="NCBI Taxonomy" id="51031"/>
    <lineage>
        <taxon>Eukaryota</taxon>
        <taxon>Metazoa</taxon>
        <taxon>Ecdysozoa</taxon>
        <taxon>Nematoda</taxon>
        <taxon>Chromadorea</taxon>
        <taxon>Rhabditida</taxon>
        <taxon>Rhabditina</taxon>
        <taxon>Rhabditomorpha</taxon>
        <taxon>Strongyloidea</taxon>
        <taxon>Ancylostomatidae</taxon>
        <taxon>Bunostominae</taxon>
        <taxon>Necator</taxon>
    </lineage>
</organism>
<evidence type="ECO:0000313" key="1">
    <source>
        <dbReference type="EMBL" id="ETN72668.1"/>
    </source>
</evidence>